<organism evidence="9 10">
    <name type="scientific">Thermosporothrix hazakensis</name>
    <dbReference type="NCBI Taxonomy" id="644383"/>
    <lineage>
        <taxon>Bacteria</taxon>
        <taxon>Bacillati</taxon>
        <taxon>Chloroflexota</taxon>
        <taxon>Ktedonobacteria</taxon>
        <taxon>Ktedonobacterales</taxon>
        <taxon>Thermosporotrichaceae</taxon>
        <taxon>Thermosporothrix</taxon>
    </lineage>
</organism>
<accession>A0A326UCT4</accession>
<dbReference type="PROSITE" id="PS50928">
    <property type="entry name" value="ABC_TM1"/>
    <property type="match status" value="1"/>
</dbReference>
<reference evidence="9 10" key="1">
    <citation type="submission" date="2018-06" db="EMBL/GenBank/DDBJ databases">
        <title>Genomic Encyclopedia of Archaeal and Bacterial Type Strains, Phase II (KMG-II): from individual species to whole genera.</title>
        <authorList>
            <person name="Goeker M."/>
        </authorList>
    </citation>
    <scope>NUCLEOTIDE SEQUENCE [LARGE SCALE GENOMIC DNA]</scope>
    <source>
        <strain evidence="9 10">ATCC BAA-1881</strain>
    </source>
</reference>
<evidence type="ECO:0000256" key="2">
    <source>
        <dbReference type="ARBA" id="ARBA00022448"/>
    </source>
</evidence>
<comment type="subcellular location">
    <subcellularLocation>
        <location evidence="1 7">Cell membrane</location>
        <topology evidence="1 7">Multi-pass membrane protein</topology>
    </subcellularLocation>
</comment>
<dbReference type="SUPFAM" id="SSF161098">
    <property type="entry name" value="MetI-like"/>
    <property type="match status" value="1"/>
</dbReference>
<feature type="transmembrane region" description="Helical" evidence="7">
    <location>
        <begin position="233"/>
        <end position="255"/>
    </location>
</feature>
<dbReference type="EMBL" id="QKUF01000001">
    <property type="protein sequence ID" value="PZW36126.1"/>
    <property type="molecule type" value="Genomic_DNA"/>
</dbReference>
<evidence type="ECO:0000259" key="8">
    <source>
        <dbReference type="PROSITE" id="PS50928"/>
    </source>
</evidence>
<dbReference type="PANTHER" id="PTHR30151:SF0">
    <property type="entry name" value="ABC TRANSPORTER PERMEASE PROTEIN MJ0413-RELATED"/>
    <property type="match status" value="1"/>
</dbReference>
<evidence type="ECO:0000313" key="10">
    <source>
        <dbReference type="Proteomes" id="UP000248806"/>
    </source>
</evidence>
<dbReference type="RefSeq" id="WP_111318074.1">
    <property type="nucleotide sequence ID" value="NZ_BIFX01000001.1"/>
</dbReference>
<dbReference type="Proteomes" id="UP000248806">
    <property type="component" value="Unassembled WGS sequence"/>
</dbReference>
<evidence type="ECO:0000256" key="3">
    <source>
        <dbReference type="ARBA" id="ARBA00022475"/>
    </source>
</evidence>
<evidence type="ECO:0000313" key="9">
    <source>
        <dbReference type="EMBL" id="PZW36126.1"/>
    </source>
</evidence>
<dbReference type="InterPro" id="IPR035906">
    <property type="entry name" value="MetI-like_sf"/>
</dbReference>
<dbReference type="AlphaFoldDB" id="A0A326UCT4"/>
<keyword evidence="2 7" id="KW-0813">Transport</keyword>
<sequence length="267" mass="28860">MAKAIKVAAPAERRLSVGTWVRRIVFYIAVVLFWQGIVSLHIWPEYALPGPLEVLNALILGLQSGLFVLASLVSLQRMLIGYAISMVIGVLLGILIGRVRVAEETLGTLVMGLQALPSVCWLPLAVLWFGLSEQAIIFVVVMGALFSITLGVVNGIKNTPPIYLNAARTLGARGIALATQVILPAAMPAILNGFKQGWGFAWRSLMAGELLFASLSLGNQLQAGRDLNDAAKVLAVMLVIIAIGVIIDSLLFATLERRLRERWGLQR</sequence>
<dbReference type="Pfam" id="PF00528">
    <property type="entry name" value="BPD_transp_1"/>
    <property type="match status" value="1"/>
</dbReference>
<proteinExistence type="inferred from homology"/>
<evidence type="ECO:0000256" key="5">
    <source>
        <dbReference type="ARBA" id="ARBA00022989"/>
    </source>
</evidence>
<evidence type="ECO:0000256" key="7">
    <source>
        <dbReference type="RuleBase" id="RU363032"/>
    </source>
</evidence>
<dbReference type="OrthoDB" id="9796361at2"/>
<keyword evidence="10" id="KW-1185">Reference proteome</keyword>
<feature type="transmembrane region" description="Helical" evidence="7">
    <location>
        <begin position="24"/>
        <end position="43"/>
    </location>
</feature>
<evidence type="ECO:0000256" key="4">
    <source>
        <dbReference type="ARBA" id="ARBA00022692"/>
    </source>
</evidence>
<keyword evidence="6 7" id="KW-0472">Membrane</keyword>
<dbReference type="CDD" id="cd06261">
    <property type="entry name" value="TM_PBP2"/>
    <property type="match status" value="1"/>
</dbReference>
<dbReference type="GO" id="GO:0005886">
    <property type="term" value="C:plasma membrane"/>
    <property type="evidence" value="ECO:0007669"/>
    <property type="project" value="UniProtKB-SubCell"/>
</dbReference>
<feature type="transmembrane region" description="Helical" evidence="7">
    <location>
        <begin position="55"/>
        <end position="73"/>
    </location>
</feature>
<comment type="caution">
    <text evidence="9">The sequence shown here is derived from an EMBL/GenBank/DDBJ whole genome shotgun (WGS) entry which is preliminary data.</text>
</comment>
<comment type="similarity">
    <text evidence="7">Belongs to the binding-protein-dependent transport system permease family.</text>
</comment>
<gene>
    <name evidence="9" type="ORF">EI42_00296</name>
</gene>
<keyword evidence="5 7" id="KW-1133">Transmembrane helix</keyword>
<dbReference type="Gene3D" id="1.10.3720.10">
    <property type="entry name" value="MetI-like"/>
    <property type="match status" value="1"/>
</dbReference>
<evidence type="ECO:0000256" key="6">
    <source>
        <dbReference type="ARBA" id="ARBA00023136"/>
    </source>
</evidence>
<feature type="transmembrane region" description="Helical" evidence="7">
    <location>
        <begin position="135"/>
        <end position="153"/>
    </location>
</feature>
<feature type="domain" description="ABC transmembrane type-1" evidence="8">
    <location>
        <begin position="71"/>
        <end position="251"/>
    </location>
</feature>
<dbReference type="PANTHER" id="PTHR30151">
    <property type="entry name" value="ALKANE SULFONATE ABC TRANSPORTER-RELATED, MEMBRANE SUBUNIT"/>
    <property type="match status" value="1"/>
</dbReference>
<dbReference type="GO" id="GO:0055085">
    <property type="term" value="P:transmembrane transport"/>
    <property type="evidence" value="ECO:0007669"/>
    <property type="project" value="InterPro"/>
</dbReference>
<name>A0A326UCT4_THEHA</name>
<feature type="transmembrane region" description="Helical" evidence="7">
    <location>
        <begin position="174"/>
        <end position="194"/>
    </location>
</feature>
<protein>
    <submittedName>
        <fullName evidence="9">NitT/TauT family transport system permease protein</fullName>
    </submittedName>
</protein>
<dbReference type="InterPro" id="IPR000515">
    <property type="entry name" value="MetI-like"/>
</dbReference>
<feature type="transmembrane region" description="Helical" evidence="7">
    <location>
        <begin position="79"/>
        <end position="97"/>
    </location>
</feature>
<keyword evidence="4 7" id="KW-0812">Transmembrane</keyword>
<evidence type="ECO:0000256" key="1">
    <source>
        <dbReference type="ARBA" id="ARBA00004651"/>
    </source>
</evidence>
<keyword evidence="3" id="KW-1003">Cell membrane</keyword>